<evidence type="ECO:0000256" key="1">
    <source>
        <dbReference type="ARBA" id="ARBA00004613"/>
    </source>
</evidence>
<evidence type="ECO:0000256" key="11">
    <source>
        <dbReference type="SAM" id="SignalP"/>
    </source>
</evidence>
<keyword evidence="7" id="KW-0865">Zymogen</keyword>
<dbReference type="Proteomes" id="UP000324832">
    <property type="component" value="Unassembled WGS sequence"/>
</dbReference>
<dbReference type="PRINTS" id="PR00722">
    <property type="entry name" value="CHYMOTRYPSIN"/>
</dbReference>
<dbReference type="InterPro" id="IPR001314">
    <property type="entry name" value="Peptidase_S1A"/>
</dbReference>
<keyword evidence="5 10" id="KW-0378">Hydrolase</keyword>
<dbReference type="InterPro" id="IPR038565">
    <property type="entry name" value="CLIP_sf"/>
</dbReference>
<dbReference type="PROSITE" id="PS50240">
    <property type="entry name" value="TRYPSIN_DOM"/>
    <property type="match status" value="1"/>
</dbReference>
<evidence type="ECO:0000256" key="6">
    <source>
        <dbReference type="ARBA" id="ARBA00022825"/>
    </source>
</evidence>
<dbReference type="InterPro" id="IPR018114">
    <property type="entry name" value="TRYPSIN_HIS"/>
</dbReference>
<keyword evidence="8" id="KW-1015">Disulfide bond</keyword>
<evidence type="ECO:0000256" key="3">
    <source>
        <dbReference type="ARBA" id="ARBA00022670"/>
    </source>
</evidence>
<evidence type="ECO:0000313" key="14">
    <source>
        <dbReference type="Proteomes" id="UP000324832"/>
    </source>
</evidence>
<feature type="chain" id="PRO_5022962861" description="Peptidase S1 domain-containing protein" evidence="11">
    <location>
        <begin position="21"/>
        <end position="371"/>
    </location>
</feature>
<proteinExistence type="inferred from homology"/>
<evidence type="ECO:0000256" key="10">
    <source>
        <dbReference type="RuleBase" id="RU363034"/>
    </source>
</evidence>
<comment type="subcellular location">
    <subcellularLocation>
        <location evidence="1">Secreted</location>
    </subcellularLocation>
</comment>
<dbReference type="Pfam" id="PF00089">
    <property type="entry name" value="Trypsin"/>
    <property type="match status" value="1"/>
</dbReference>
<keyword evidence="4 11" id="KW-0732">Signal</keyword>
<accession>A0A5E4Q3P8</accession>
<dbReference type="GO" id="GO:0006508">
    <property type="term" value="P:proteolysis"/>
    <property type="evidence" value="ECO:0007669"/>
    <property type="project" value="UniProtKB-KW"/>
</dbReference>
<dbReference type="InterPro" id="IPR033116">
    <property type="entry name" value="TRYPSIN_SER"/>
</dbReference>
<sequence length="371" mass="41397">MCRIIIYGFLILLNVLQILSQREIGKSCANENDSDGRCTLVTNCEPAMREIDSHRTHRFTRCGFKGADEIVCCPIETTINKNGHFEGNRFANKDDTKRKSIRIADKECANIIKITLLPLTTHIIGGEEAANGEFPHMAALGYDKGNGYEFLCGGSLVSKHYIITAAHCIETLDDVKPTIARLGVLNITSTTFNTETDVKIADWLFPSNYTRKYKYHDIAILRLKTPVTFTQDVSPICLYTKNTEPTTPLTVTGWGRISKINNKVSDVLLKANVSMMPHSKCSETYVKSRRLPQGIVQDQQLCVGDSQQQHDTCTGDSGGPLQGMTDHDGFYRLVGVTSFGRGCASKDPAIYTRIYHYLDWIVSVVWPQSTE</sequence>
<dbReference type="InterPro" id="IPR043504">
    <property type="entry name" value="Peptidase_S1_PA_chymotrypsin"/>
</dbReference>
<keyword evidence="2" id="KW-0964">Secreted</keyword>
<dbReference type="SUPFAM" id="SSF50494">
    <property type="entry name" value="Trypsin-like serine proteases"/>
    <property type="match status" value="1"/>
</dbReference>
<keyword evidence="3 10" id="KW-0645">Protease</keyword>
<keyword evidence="6 10" id="KW-0720">Serine protease</keyword>
<dbReference type="SMART" id="SM00680">
    <property type="entry name" value="CLIP"/>
    <property type="match status" value="1"/>
</dbReference>
<dbReference type="FunFam" id="2.40.10.10:FF:000146">
    <property type="entry name" value="Serine protease 53"/>
    <property type="match status" value="1"/>
</dbReference>
<dbReference type="PROSITE" id="PS00135">
    <property type="entry name" value="TRYPSIN_SER"/>
    <property type="match status" value="1"/>
</dbReference>
<dbReference type="AlphaFoldDB" id="A0A5E4Q3P8"/>
<dbReference type="InterPro" id="IPR001254">
    <property type="entry name" value="Trypsin_dom"/>
</dbReference>
<evidence type="ECO:0000256" key="7">
    <source>
        <dbReference type="ARBA" id="ARBA00023145"/>
    </source>
</evidence>
<dbReference type="PROSITE" id="PS00134">
    <property type="entry name" value="TRYPSIN_HIS"/>
    <property type="match status" value="1"/>
</dbReference>
<organism evidence="13 14">
    <name type="scientific">Leptidea sinapis</name>
    <dbReference type="NCBI Taxonomy" id="189913"/>
    <lineage>
        <taxon>Eukaryota</taxon>
        <taxon>Metazoa</taxon>
        <taxon>Ecdysozoa</taxon>
        <taxon>Arthropoda</taxon>
        <taxon>Hexapoda</taxon>
        <taxon>Insecta</taxon>
        <taxon>Pterygota</taxon>
        <taxon>Neoptera</taxon>
        <taxon>Endopterygota</taxon>
        <taxon>Lepidoptera</taxon>
        <taxon>Glossata</taxon>
        <taxon>Ditrysia</taxon>
        <taxon>Papilionoidea</taxon>
        <taxon>Pieridae</taxon>
        <taxon>Dismorphiinae</taxon>
        <taxon>Leptidea</taxon>
    </lineage>
</organism>
<gene>
    <name evidence="13" type="ORF">LSINAPIS_LOCUS4673</name>
</gene>
<feature type="domain" description="Peptidase S1" evidence="12">
    <location>
        <begin position="123"/>
        <end position="366"/>
    </location>
</feature>
<reference evidence="13 14" key="1">
    <citation type="submission" date="2017-07" db="EMBL/GenBank/DDBJ databases">
        <authorList>
            <person name="Talla V."/>
            <person name="Backstrom N."/>
        </authorList>
    </citation>
    <scope>NUCLEOTIDE SEQUENCE [LARGE SCALE GENOMIC DNA]</scope>
</reference>
<evidence type="ECO:0000256" key="9">
    <source>
        <dbReference type="ARBA" id="ARBA00024195"/>
    </source>
</evidence>
<dbReference type="InterPro" id="IPR022700">
    <property type="entry name" value="CLIP"/>
</dbReference>
<comment type="similarity">
    <text evidence="9">Belongs to the peptidase S1 family. CLIP subfamily.</text>
</comment>
<name>A0A5E4Q3P8_9NEOP</name>
<dbReference type="EMBL" id="FZQP02001226">
    <property type="protein sequence ID" value="VVC92170.1"/>
    <property type="molecule type" value="Genomic_DNA"/>
</dbReference>
<dbReference type="InterPro" id="IPR009003">
    <property type="entry name" value="Peptidase_S1_PA"/>
</dbReference>
<dbReference type="Gene3D" id="2.40.10.10">
    <property type="entry name" value="Trypsin-like serine proteases"/>
    <property type="match status" value="1"/>
</dbReference>
<dbReference type="GO" id="GO:0004252">
    <property type="term" value="F:serine-type endopeptidase activity"/>
    <property type="evidence" value="ECO:0007669"/>
    <property type="project" value="InterPro"/>
</dbReference>
<keyword evidence="14" id="KW-1185">Reference proteome</keyword>
<dbReference type="SMART" id="SM00020">
    <property type="entry name" value="Tryp_SPc"/>
    <property type="match status" value="1"/>
</dbReference>
<evidence type="ECO:0000256" key="2">
    <source>
        <dbReference type="ARBA" id="ARBA00022525"/>
    </source>
</evidence>
<evidence type="ECO:0000256" key="5">
    <source>
        <dbReference type="ARBA" id="ARBA00022801"/>
    </source>
</evidence>
<dbReference type="Gene3D" id="3.30.1640.30">
    <property type="match status" value="1"/>
</dbReference>
<evidence type="ECO:0000256" key="8">
    <source>
        <dbReference type="ARBA" id="ARBA00023157"/>
    </source>
</evidence>
<evidence type="ECO:0000256" key="4">
    <source>
        <dbReference type="ARBA" id="ARBA00022729"/>
    </source>
</evidence>
<dbReference type="PANTHER" id="PTHR24252:SF7">
    <property type="entry name" value="HYALIN"/>
    <property type="match status" value="1"/>
</dbReference>
<feature type="signal peptide" evidence="11">
    <location>
        <begin position="1"/>
        <end position="20"/>
    </location>
</feature>
<dbReference type="PANTHER" id="PTHR24252">
    <property type="entry name" value="ACROSIN-RELATED"/>
    <property type="match status" value="1"/>
</dbReference>
<dbReference type="GO" id="GO:0005576">
    <property type="term" value="C:extracellular region"/>
    <property type="evidence" value="ECO:0007669"/>
    <property type="project" value="UniProtKB-SubCell"/>
</dbReference>
<dbReference type="CDD" id="cd00190">
    <property type="entry name" value="Tryp_SPc"/>
    <property type="match status" value="1"/>
</dbReference>
<evidence type="ECO:0000259" key="12">
    <source>
        <dbReference type="PROSITE" id="PS50240"/>
    </source>
</evidence>
<evidence type="ECO:0000313" key="13">
    <source>
        <dbReference type="EMBL" id="VVC92170.1"/>
    </source>
</evidence>
<protein>
    <recommendedName>
        <fullName evidence="12">Peptidase S1 domain-containing protein</fullName>
    </recommendedName>
</protein>